<dbReference type="Proteomes" id="UP001187471">
    <property type="component" value="Unassembled WGS sequence"/>
</dbReference>
<comment type="caution">
    <text evidence="13">The sequence shown here is derived from an EMBL/GenBank/DDBJ whole genome shotgun (WGS) entry which is preliminary data.</text>
</comment>
<evidence type="ECO:0000256" key="11">
    <source>
        <dbReference type="RuleBase" id="RU000461"/>
    </source>
</evidence>
<dbReference type="FunFam" id="1.10.630.10:FF:000022">
    <property type="entry name" value="Taxadiene 5-alpha hydroxylase"/>
    <property type="match status" value="1"/>
</dbReference>
<evidence type="ECO:0000256" key="6">
    <source>
        <dbReference type="ARBA" id="ARBA00022989"/>
    </source>
</evidence>
<evidence type="ECO:0000256" key="9">
    <source>
        <dbReference type="ARBA" id="ARBA00023136"/>
    </source>
</evidence>
<dbReference type="GO" id="GO:0004497">
    <property type="term" value="F:monooxygenase activity"/>
    <property type="evidence" value="ECO:0007669"/>
    <property type="project" value="UniProtKB-KW"/>
</dbReference>
<dbReference type="InterPro" id="IPR001128">
    <property type="entry name" value="Cyt_P450"/>
</dbReference>
<evidence type="ECO:0000256" key="5">
    <source>
        <dbReference type="ARBA" id="ARBA00022723"/>
    </source>
</evidence>
<dbReference type="GO" id="GO:0016020">
    <property type="term" value="C:membrane"/>
    <property type="evidence" value="ECO:0007669"/>
    <property type="project" value="UniProtKB-SubCell"/>
</dbReference>
<keyword evidence="7 11" id="KW-0560">Oxidoreductase</keyword>
<keyword evidence="6 12" id="KW-1133">Transmembrane helix</keyword>
<evidence type="ECO:0000256" key="2">
    <source>
        <dbReference type="ARBA" id="ARBA00004167"/>
    </source>
</evidence>
<evidence type="ECO:0000256" key="8">
    <source>
        <dbReference type="ARBA" id="ARBA00023004"/>
    </source>
</evidence>
<keyword evidence="5 10" id="KW-0479">Metal-binding</keyword>
<evidence type="ECO:0000256" key="12">
    <source>
        <dbReference type="SAM" id="Phobius"/>
    </source>
</evidence>
<proteinExistence type="inferred from homology"/>
<evidence type="ECO:0000256" key="3">
    <source>
        <dbReference type="ARBA" id="ARBA00010617"/>
    </source>
</evidence>
<comment type="similarity">
    <text evidence="3 11">Belongs to the cytochrome P450 family.</text>
</comment>
<name>A0AA88RPH7_9ASTE</name>
<feature type="binding site" description="axial binding residue" evidence="10">
    <location>
        <position position="438"/>
    </location>
    <ligand>
        <name>heme</name>
        <dbReference type="ChEBI" id="CHEBI:30413"/>
    </ligand>
    <ligandPart>
        <name>Fe</name>
        <dbReference type="ChEBI" id="CHEBI:18248"/>
    </ligandPart>
</feature>
<sequence length="489" mass="55483">TYSTQTMDLISSSVSILVLLFCMCFSLFFLFHKRSSTNSPKFPPGKTGWPFLGEALEFVSSGRKGTPDKFVTERMQKFSPDVFKTSLAGENVAVFCGAAGNKFLFSNENKLVRTWWLPTIEKIIISKHSHTSLDMLVLKVRKNILPEFVRPEALQKYVPIIDCMAMQHLQRNWSSAANKQVKALPLAQKFTFEMACRLFMSVEDPNQVASFAKHFALVSAGLLGVPINLPGTTFNRSINAANHIRKELSPILKERRRQLNGKEEVGRTRDLLSHILLATDENGEFLPEVEVVDMVLSILLASHDNVSTVIAFVVYYLADHPLVYDKVFTEHMEIVNAKKAGESLNWEDVQKMKYSRCVINEVLRIQSPSQGTFRQAIKEFSYAGFTIPKGWKAFWSVYSTHKDPKYFSHPDNFDPSRFEGKGPLPYSFVPFGGGPRMCPGSEFARLEVLIFMHRLVRSFKWKRLNPNEKIINEPSPIPVEGLPIQLLAH</sequence>
<dbReference type="GO" id="GO:0016705">
    <property type="term" value="F:oxidoreductase activity, acting on paired donors, with incorporation or reduction of molecular oxygen"/>
    <property type="evidence" value="ECO:0007669"/>
    <property type="project" value="InterPro"/>
</dbReference>
<dbReference type="SUPFAM" id="SSF48264">
    <property type="entry name" value="Cytochrome P450"/>
    <property type="match status" value="1"/>
</dbReference>
<evidence type="ECO:0000256" key="7">
    <source>
        <dbReference type="ARBA" id="ARBA00023002"/>
    </source>
</evidence>
<keyword evidence="11" id="KW-0503">Monooxygenase</keyword>
<dbReference type="GO" id="GO:0016125">
    <property type="term" value="P:sterol metabolic process"/>
    <property type="evidence" value="ECO:0007669"/>
    <property type="project" value="TreeGrafter"/>
</dbReference>
<feature type="transmembrane region" description="Helical" evidence="12">
    <location>
        <begin position="12"/>
        <end position="31"/>
    </location>
</feature>
<keyword evidence="10 11" id="KW-0349">Heme</keyword>
<dbReference type="InterPro" id="IPR002401">
    <property type="entry name" value="Cyt_P450_E_grp-I"/>
</dbReference>
<dbReference type="PANTHER" id="PTHR24286">
    <property type="entry name" value="CYTOCHROME P450 26"/>
    <property type="match status" value="1"/>
</dbReference>
<keyword evidence="9 12" id="KW-0472">Membrane</keyword>
<evidence type="ECO:0000313" key="14">
    <source>
        <dbReference type="Proteomes" id="UP001187471"/>
    </source>
</evidence>
<feature type="non-terminal residue" evidence="13">
    <location>
        <position position="1"/>
    </location>
</feature>
<dbReference type="Gene3D" id="1.10.630.10">
    <property type="entry name" value="Cytochrome P450"/>
    <property type="match status" value="1"/>
</dbReference>
<dbReference type="PRINTS" id="PR00463">
    <property type="entry name" value="EP450I"/>
</dbReference>
<protein>
    <recommendedName>
        <fullName evidence="15">Beta-amyrin 28-oxidase</fullName>
    </recommendedName>
</protein>
<accession>A0AA88RPH7</accession>
<dbReference type="GO" id="GO:0005506">
    <property type="term" value="F:iron ion binding"/>
    <property type="evidence" value="ECO:0007669"/>
    <property type="project" value="InterPro"/>
</dbReference>
<reference evidence="13" key="1">
    <citation type="submission" date="2022-12" db="EMBL/GenBank/DDBJ databases">
        <title>Draft genome assemblies for two species of Escallonia (Escalloniales).</title>
        <authorList>
            <person name="Chanderbali A."/>
            <person name="Dervinis C."/>
            <person name="Anghel I."/>
            <person name="Soltis D."/>
            <person name="Soltis P."/>
            <person name="Zapata F."/>
        </authorList>
    </citation>
    <scope>NUCLEOTIDE SEQUENCE</scope>
    <source>
        <strain evidence="13">UCBG92.1500</strain>
        <tissue evidence="13">Leaf</tissue>
    </source>
</reference>
<keyword evidence="8 10" id="KW-0408">Iron</keyword>
<evidence type="ECO:0000256" key="10">
    <source>
        <dbReference type="PIRSR" id="PIRSR602401-1"/>
    </source>
</evidence>
<keyword evidence="4 12" id="KW-0812">Transmembrane</keyword>
<dbReference type="Pfam" id="PF00067">
    <property type="entry name" value="p450"/>
    <property type="match status" value="1"/>
</dbReference>
<keyword evidence="14" id="KW-1185">Reference proteome</keyword>
<gene>
    <name evidence="13" type="ORF">RJ640_016824</name>
</gene>
<dbReference type="PANTHER" id="PTHR24286:SF53">
    <property type="entry name" value="BETA-AMYRIN 28-OXIDASE-LIKE"/>
    <property type="match status" value="1"/>
</dbReference>
<comment type="cofactor">
    <cofactor evidence="1 10">
        <name>heme</name>
        <dbReference type="ChEBI" id="CHEBI:30413"/>
    </cofactor>
</comment>
<dbReference type="InterPro" id="IPR017972">
    <property type="entry name" value="Cyt_P450_CS"/>
</dbReference>
<evidence type="ECO:0000256" key="4">
    <source>
        <dbReference type="ARBA" id="ARBA00022692"/>
    </source>
</evidence>
<dbReference type="PRINTS" id="PR00385">
    <property type="entry name" value="P450"/>
</dbReference>
<dbReference type="AlphaFoldDB" id="A0AA88RPH7"/>
<dbReference type="EMBL" id="JAVXUO010000283">
    <property type="protein sequence ID" value="KAK2993709.1"/>
    <property type="molecule type" value="Genomic_DNA"/>
</dbReference>
<dbReference type="CDD" id="cd11043">
    <property type="entry name" value="CYP90-like"/>
    <property type="match status" value="1"/>
</dbReference>
<evidence type="ECO:0008006" key="15">
    <source>
        <dbReference type="Google" id="ProtNLM"/>
    </source>
</evidence>
<dbReference type="InterPro" id="IPR036396">
    <property type="entry name" value="Cyt_P450_sf"/>
</dbReference>
<dbReference type="PROSITE" id="PS00086">
    <property type="entry name" value="CYTOCHROME_P450"/>
    <property type="match status" value="1"/>
</dbReference>
<evidence type="ECO:0000256" key="1">
    <source>
        <dbReference type="ARBA" id="ARBA00001971"/>
    </source>
</evidence>
<comment type="subcellular location">
    <subcellularLocation>
        <location evidence="2">Membrane</location>
        <topology evidence="2">Single-pass membrane protein</topology>
    </subcellularLocation>
</comment>
<organism evidence="13 14">
    <name type="scientific">Escallonia rubra</name>
    <dbReference type="NCBI Taxonomy" id="112253"/>
    <lineage>
        <taxon>Eukaryota</taxon>
        <taxon>Viridiplantae</taxon>
        <taxon>Streptophyta</taxon>
        <taxon>Embryophyta</taxon>
        <taxon>Tracheophyta</taxon>
        <taxon>Spermatophyta</taxon>
        <taxon>Magnoliopsida</taxon>
        <taxon>eudicotyledons</taxon>
        <taxon>Gunneridae</taxon>
        <taxon>Pentapetalae</taxon>
        <taxon>asterids</taxon>
        <taxon>campanulids</taxon>
        <taxon>Escalloniales</taxon>
        <taxon>Escalloniaceae</taxon>
        <taxon>Escallonia</taxon>
    </lineage>
</organism>
<dbReference type="GO" id="GO:0020037">
    <property type="term" value="F:heme binding"/>
    <property type="evidence" value="ECO:0007669"/>
    <property type="project" value="InterPro"/>
</dbReference>
<evidence type="ECO:0000313" key="13">
    <source>
        <dbReference type="EMBL" id="KAK2993709.1"/>
    </source>
</evidence>